<dbReference type="Pfam" id="PF00356">
    <property type="entry name" value="LacI"/>
    <property type="match status" value="1"/>
</dbReference>
<dbReference type="PRINTS" id="PR00036">
    <property type="entry name" value="HTHLACI"/>
</dbReference>
<keyword evidence="2" id="KW-0238">DNA-binding</keyword>
<dbReference type="PROSITE" id="PS50943">
    <property type="entry name" value="HTH_CROC1"/>
    <property type="match status" value="1"/>
</dbReference>
<dbReference type="Proteomes" id="UP000199039">
    <property type="component" value="Unassembled WGS sequence"/>
</dbReference>
<dbReference type="GO" id="GO:0003700">
    <property type="term" value="F:DNA-binding transcription factor activity"/>
    <property type="evidence" value="ECO:0007669"/>
    <property type="project" value="TreeGrafter"/>
</dbReference>
<evidence type="ECO:0000256" key="1">
    <source>
        <dbReference type="ARBA" id="ARBA00023015"/>
    </source>
</evidence>
<feature type="domain" description="HTH cro/C1-type" evidence="5">
    <location>
        <begin position="12"/>
        <end position="55"/>
    </location>
</feature>
<evidence type="ECO:0000313" key="6">
    <source>
        <dbReference type="EMBL" id="SDC34733.1"/>
    </source>
</evidence>
<dbReference type="InterPro" id="IPR046335">
    <property type="entry name" value="LacI/GalR-like_sensor"/>
</dbReference>
<dbReference type="CDD" id="cd01392">
    <property type="entry name" value="HTH_LacI"/>
    <property type="match status" value="1"/>
</dbReference>
<dbReference type="InterPro" id="IPR010982">
    <property type="entry name" value="Lambda_DNA-bd_dom_sf"/>
</dbReference>
<dbReference type="RefSeq" id="WP_093182317.1">
    <property type="nucleotide sequence ID" value="NZ_FMYH01000002.1"/>
</dbReference>
<dbReference type="Gene3D" id="3.40.50.2300">
    <property type="match status" value="2"/>
</dbReference>
<evidence type="ECO:0000259" key="5">
    <source>
        <dbReference type="PROSITE" id="PS50943"/>
    </source>
</evidence>
<dbReference type="PROSITE" id="PS50932">
    <property type="entry name" value="HTH_LACI_2"/>
    <property type="match status" value="1"/>
</dbReference>
<name>A0A1G6KUV0_9MICO</name>
<dbReference type="STRING" id="1814289.SAMN05216410_1690"/>
<evidence type="ECO:0000313" key="7">
    <source>
        <dbReference type="Proteomes" id="UP000199039"/>
    </source>
</evidence>
<dbReference type="InterPro" id="IPR001387">
    <property type="entry name" value="Cro/C1-type_HTH"/>
</dbReference>
<proteinExistence type="predicted"/>
<dbReference type="PANTHER" id="PTHR30146:SF109">
    <property type="entry name" value="HTH-TYPE TRANSCRIPTIONAL REGULATOR GALS"/>
    <property type="match status" value="1"/>
</dbReference>
<dbReference type="AlphaFoldDB" id="A0A1G6KUV0"/>
<dbReference type="Gene3D" id="1.10.260.40">
    <property type="entry name" value="lambda repressor-like DNA-binding domains"/>
    <property type="match status" value="1"/>
</dbReference>
<dbReference type="GO" id="GO:0000976">
    <property type="term" value="F:transcription cis-regulatory region binding"/>
    <property type="evidence" value="ECO:0007669"/>
    <property type="project" value="TreeGrafter"/>
</dbReference>
<feature type="domain" description="HTH lacI-type" evidence="4">
    <location>
        <begin position="11"/>
        <end position="65"/>
    </location>
</feature>
<organism evidence="6 7">
    <name type="scientific">Sanguibacter gelidistatuariae</name>
    <dbReference type="NCBI Taxonomy" id="1814289"/>
    <lineage>
        <taxon>Bacteria</taxon>
        <taxon>Bacillati</taxon>
        <taxon>Actinomycetota</taxon>
        <taxon>Actinomycetes</taxon>
        <taxon>Micrococcales</taxon>
        <taxon>Sanguibacteraceae</taxon>
        <taxon>Sanguibacter</taxon>
    </lineage>
</organism>
<dbReference type="EMBL" id="FMYH01000002">
    <property type="protein sequence ID" value="SDC34733.1"/>
    <property type="molecule type" value="Genomic_DNA"/>
</dbReference>
<dbReference type="PROSITE" id="PS00356">
    <property type="entry name" value="HTH_LACI_1"/>
    <property type="match status" value="1"/>
</dbReference>
<dbReference type="SUPFAM" id="SSF53822">
    <property type="entry name" value="Periplasmic binding protein-like I"/>
    <property type="match status" value="1"/>
</dbReference>
<dbReference type="PANTHER" id="PTHR30146">
    <property type="entry name" value="LACI-RELATED TRANSCRIPTIONAL REPRESSOR"/>
    <property type="match status" value="1"/>
</dbReference>
<dbReference type="SMART" id="SM00354">
    <property type="entry name" value="HTH_LACI"/>
    <property type="match status" value="1"/>
</dbReference>
<evidence type="ECO:0000259" key="4">
    <source>
        <dbReference type="PROSITE" id="PS50932"/>
    </source>
</evidence>
<dbReference type="SUPFAM" id="SSF47413">
    <property type="entry name" value="lambda repressor-like DNA-binding domains"/>
    <property type="match status" value="1"/>
</dbReference>
<protein>
    <submittedName>
        <fullName evidence="6">Transcriptional regulator, LacI family</fullName>
    </submittedName>
</protein>
<dbReference type="Pfam" id="PF13377">
    <property type="entry name" value="Peripla_BP_3"/>
    <property type="match status" value="1"/>
</dbReference>
<gene>
    <name evidence="6" type="ORF">SAMN05216410_1690</name>
</gene>
<keyword evidence="1" id="KW-0805">Transcription regulation</keyword>
<dbReference type="CDD" id="cd06267">
    <property type="entry name" value="PBP1_LacI_sugar_binding-like"/>
    <property type="match status" value="1"/>
</dbReference>
<dbReference type="OrthoDB" id="4268837at2"/>
<accession>A0A1G6KUV0</accession>
<evidence type="ECO:0000256" key="3">
    <source>
        <dbReference type="ARBA" id="ARBA00023163"/>
    </source>
</evidence>
<keyword evidence="3" id="KW-0804">Transcription</keyword>
<evidence type="ECO:0000256" key="2">
    <source>
        <dbReference type="ARBA" id="ARBA00023125"/>
    </source>
</evidence>
<keyword evidence="7" id="KW-1185">Reference proteome</keyword>
<dbReference type="InterPro" id="IPR028082">
    <property type="entry name" value="Peripla_BP_I"/>
</dbReference>
<reference evidence="6 7" key="1">
    <citation type="submission" date="2016-09" db="EMBL/GenBank/DDBJ databases">
        <authorList>
            <person name="Capua I."/>
            <person name="De Benedictis P."/>
            <person name="Joannis T."/>
            <person name="Lombin L.H."/>
            <person name="Cattoli G."/>
        </authorList>
    </citation>
    <scope>NUCLEOTIDE SEQUENCE [LARGE SCALE GENOMIC DNA]</scope>
    <source>
        <strain evidence="6 7">ISLP-3</strain>
    </source>
</reference>
<dbReference type="InterPro" id="IPR000843">
    <property type="entry name" value="HTH_LacI"/>
</dbReference>
<sequence length="348" mass="36392">MSQEFPHRGSPTLEDVARVAGVSRATVSRVVNGKQDVGEKFAVLVRDAIAATGYVPNRAARSLVTGRAGTVVVVVSGLSEAGTGSSPGADFDDPFFGRVVSGLLRALRPRDLDPVLMLAETDEDRNRVLAFLRNGSADGALLVTTHSDDPLPALLVEAGVPLVTFARPGLSLPVSFVDVANRDGGVLAAQRLLALDRGAVVTISGPLDVPAAHDRLTGFRDHLARSGQAYVPTVAGDFSFESGAVAMRLLLGEVPQLDGVFAANDLMALGAMRVLQEAGRRIPEDVAVIGFDDSKIAAVSSPGLTSVRQPIEGMVVEMATILLDLLADPTRRATSVIFEPTLTVRGSA</sequence>